<accession>A0ABW2CCT9</accession>
<reference evidence="7" key="1">
    <citation type="journal article" date="2019" name="Int. J. Syst. Evol. Microbiol.">
        <title>The Global Catalogue of Microorganisms (GCM) 10K type strain sequencing project: providing services to taxonomists for standard genome sequencing and annotation.</title>
        <authorList>
            <consortium name="The Broad Institute Genomics Platform"/>
            <consortium name="The Broad Institute Genome Sequencing Center for Infectious Disease"/>
            <person name="Wu L."/>
            <person name="Ma J."/>
        </authorList>
    </citation>
    <scope>NUCLEOTIDE SEQUENCE [LARGE SCALE GENOMIC DNA]</scope>
    <source>
        <strain evidence="7">JCM 3369</strain>
    </source>
</reference>
<evidence type="ECO:0000313" key="6">
    <source>
        <dbReference type="EMBL" id="MFC6878436.1"/>
    </source>
</evidence>
<dbReference type="Gene3D" id="3.90.79.10">
    <property type="entry name" value="Nucleoside Triphosphate Pyrophosphohydrolase"/>
    <property type="match status" value="1"/>
</dbReference>
<gene>
    <name evidence="6" type="ORF">ACFQKB_01515</name>
</gene>
<keyword evidence="3 4" id="KW-0378">Hydrolase</keyword>
<dbReference type="Proteomes" id="UP001596380">
    <property type="component" value="Unassembled WGS sequence"/>
</dbReference>
<keyword evidence="7" id="KW-1185">Reference proteome</keyword>
<evidence type="ECO:0000259" key="5">
    <source>
        <dbReference type="PROSITE" id="PS51462"/>
    </source>
</evidence>
<evidence type="ECO:0000313" key="7">
    <source>
        <dbReference type="Proteomes" id="UP001596380"/>
    </source>
</evidence>
<dbReference type="Pfam" id="PF00293">
    <property type="entry name" value="NUDIX"/>
    <property type="match status" value="1"/>
</dbReference>
<dbReference type="InterPro" id="IPR000086">
    <property type="entry name" value="NUDIX_hydrolase_dom"/>
</dbReference>
<dbReference type="EMBL" id="JBHSXS010000001">
    <property type="protein sequence ID" value="MFC6878436.1"/>
    <property type="molecule type" value="Genomic_DNA"/>
</dbReference>
<name>A0ABW2CCT9_9ACTN</name>
<dbReference type="GO" id="GO:0016787">
    <property type="term" value="F:hydrolase activity"/>
    <property type="evidence" value="ECO:0007669"/>
    <property type="project" value="UniProtKB-KW"/>
</dbReference>
<dbReference type="InterPro" id="IPR015797">
    <property type="entry name" value="NUDIX_hydrolase-like_dom_sf"/>
</dbReference>
<dbReference type="PROSITE" id="PS00893">
    <property type="entry name" value="NUDIX_BOX"/>
    <property type="match status" value="1"/>
</dbReference>
<evidence type="ECO:0000256" key="2">
    <source>
        <dbReference type="ARBA" id="ARBA00005582"/>
    </source>
</evidence>
<comment type="cofactor">
    <cofactor evidence="1">
        <name>Mg(2+)</name>
        <dbReference type="ChEBI" id="CHEBI:18420"/>
    </cofactor>
</comment>
<dbReference type="InterPro" id="IPR020476">
    <property type="entry name" value="Nudix_hydrolase"/>
</dbReference>
<evidence type="ECO:0000256" key="1">
    <source>
        <dbReference type="ARBA" id="ARBA00001946"/>
    </source>
</evidence>
<dbReference type="PROSITE" id="PS51462">
    <property type="entry name" value="NUDIX"/>
    <property type="match status" value="1"/>
</dbReference>
<comment type="caution">
    <text evidence="6">The sequence shown here is derived from an EMBL/GenBank/DDBJ whole genome shotgun (WGS) entry which is preliminary data.</text>
</comment>
<sequence length="147" mass="15238">MSVQSVRCVGGVVRDGEGRLLLVRRGRPPGEGLWSIPGGRVEPGEDDAAAVVRELAEETGFTVRAGRLIGTVERPGPGGVTYEIHDYAATVTGGAARAGDDAAEVRWVTDAELRALPTVTGLLDALASWGVIPLTPGGRANDQRSPG</sequence>
<comment type="similarity">
    <text evidence="2 4">Belongs to the Nudix hydrolase family.</text>
</comment>
<dbReference type="SUPFAM" id="SSF55811">
    <property type="entry name" value="Nudix"/>
    <property type="match status" value="1"/>
</dbReference>
<dbReference type="InterPro" id="IPR020084">
    <property type="entry name" value="NUDIX_hydrolase_CS"/>
</dbReference>
<dbReference type="PANTHER" id="PTHR43046:SF14">
    <property type="entry name" value="MUTT_NUDIX FAMILY PROTEIN"/>
    <property type="match status" value="1"/>
</dbReference>
<dbReference type="PANTHER" id="PTHR43046">
    <property type="entry name" value="GDP-MANNOSE MANNOSYL HYDROLASE"/>
    <property type="match status" value="1"/>
</dbReference>
<feature type="domain" description="Nudix hydrolase" evidence="5">
    <location>
        <begin position="4"/>
        <end position="132"/>
    </location>
</feature>
<dbReference type="PRINTS" id="PR00502">
    <property type="entry name" value="NUDIXFAMILY"/>
</dbReference>
<evidence type="ECO:0000256" key="4">
    <source>
        <dbReference type="RuleBase" id="RU003476"/>
    </source>
</evidence>
<protein>
    <submittedName>
        <fullName evidence="6">NUDIX hydrolase</fullName>
    </submittedName>
</protein>
<organism evidence="6 7">
    <name type="scientific">Actinomadura yumaensis</name>
    <dbReference type="NCBI Taxonomy" id="111807"/>
    <lineage>
        <taxon>Bacteria</taxon>
        <taxon>Bacillati</taxon>
        <taxon>Actinomycetota</taxon>
        <taxon>Actinomycetes</taxon>
        <taxon>Streptosporangiales</taxon>
        <taxon>Thermomonosporaceae</taxon>
        <taxon>Actinomadura</taxon>
    </lineage>
</organism>
<proteinExistence type="inferred from homology"/>
<dbReference type="RefSeq" id="WP_160819957.1">
    <property type="nucleotide sequence ID" value="NZ_JBHSXE010000001.1"/>
</dbReference>
<evidence type="ECO:0000256" key="3">
    <source>
        <dbReference type="ARBA" id="ARBA00022801"/>
    </source>
</evidence>